<sequence length="178" mass="20505">MPPTKHQPFRKAAFIEPAKEDQTRDEIKDFIVLQPRKSRRHGPAQTHSERKPKRKPSIHQQPANPTRQRSSQSKRSSQSVDKGTQTYNEPEPRLPVVGNKDSESQGIVKRTRERNEKETNMQKKLRDLEAWRRRDSETIATLTSIVATIGKDRSKLKAELQEVKDWLSGQGDALSGRY</sequence>
<dbReference type="AlphaFoldDB" id="A0A3N4HYR8"/>
<feature type="region of interest" description="Disordered" evidence="1">
    <location>
        <begin position="1"/>
        <end position="121"/>
    </location>
</feature>
<gene>
    <name evidence="2" type="ORF">BJ508DRAFT_312510</name>
</gene>
<proteinExistence type="predicted"/>
<evidence type="ECO:0000313" key="2">
    <source>
        <dbReference type="EMBL" id="RPA74824.1"/>
    </source>
</evidence>
<name>A0A3N4HYR8_ASCIM</name>
<feature type="compositionally biased region" description="Basic and acidic residues" evidence="1">
    <location>
        <begin position="17"/>
        <end position="29"/>
    </location>
</feature>
<evidence type="ECO:0000313" key="3">
    <source>
        <dbReference type="Proteomes" id="UP000275078"/>
    </source>
</evidence>
<dbReference type="EMBL" id="ML119779">
    <property type="protein sequence ID" value="RPA74824.1"/>
    <property type="molecule type" value="Genomic_DNA"/>
</dbReference>
<feature type="compositionally biased region" description="Low complexity" evidence="1">
    <location>
        <begin position="67"/>
        <end position="79"/>
    </location>
</feature>
<keyword evidence="3" id="KW-1185">Reference proteome</keyword>
<protein>
    <submittedName>
        <fullName evidence="2">Uncharacterized protein</fullName>
    </submittedName>
</protein>
<accession>A0A3N4HYR8</accession>
<organism evidence="2 3">
    <name type="scientific">Ascobolus immersus RN42</name>
    <dbReference type="NCBI Taxonomy" id="1160509"/>
    <lineage>
        <taxon>Eukaryota</taxon>
        <taxon>Fungi</taxon>
        <taxon>Dikarya</taxon>
        <taxon>Ascomycota</taxon>
        <taxon>Pezizomycotina</taxon>
        <taxon>Pezizomycetes</taxon>
        <taxon>Pezizales</taxon>
        <taxon>Ascobolaceae</taxon>
        <taxon>Ascobolus</taxon>
    </lineage>
</organism>
<evidence type="ECO:0000256" key="1">
    <source>
        <dbReference type="SAM" id="MobiDB-lite"/>
    </source>
</evidence>
<dbReference type="Proteomes" id="UP000275078">
    <property type="component" value="Unassembled WGS sequence"/>
</dbReference>
<reference evidence="2 3" key="1">
    <citation type="journal article" date="2018" name="Nat. Ecol. Evol.">
        <title>Pezizomycetes genomes reveal the molecular basis of ectomycorrhizal truffle lifestyle.</title>
        <authorList>
            <person name="Murat C."/>
            <person name="Payen T."/>
            <person name="Noel B."/>
            <person name="Kuo A."/>
            <person name="Morin E."/>
            <person name="Chen J."/>
            <person name="Kohler A."/>
            <person name="Krizsan K."/>
            <person name="Balestrini R."/>
            <person name="Da Silva C."/>
            <person name="Montanini B."/>
            <person name="Hainaut M."/>
            <person name="Levati E."/>
            <person name="Barry K.W."/>
            <person name="Belfiori B."/>
            <person name="Cichocki N."/>
            <person name="Clum A."/>
            <person name="Dockter R.B."/>
            <person name="Fauchery L."/>
            <person name="Guy J."/>
            <person name="Iotti M."/>
            <person name="Le Tacon F."/>
            <person name="Lindquist E.A."/>
            <person name="Lipzen A."/>
            <person name="Malagnac F."/>
            <person name="Mello A."/>
            <person name="Molinier V."/>
            <person name="Miyauchi S."/>
            <person name="Poulain J."/>
            <person name="Riccioni C."/>
            <person name="Rubini A."/>
            <person name="Sitrit Y."/>
            <person name="Splivallo R."/>
            <person name="Traeger S."/>
            <person name="Wang M."/>
            <person name="Zifcakova L."/>
            <person name="Wipf D."/>
            <person name="Zambonelli A."/>
            <person name="Paolocci F."/>
            <person name="Nowrousian M."/>
            <person name="Ottonello S."/>
            <person name="Baldrian P."/>
            <person name="Spatafora J.W."/>
            <person name="Henrissat B."/>
            <person name="Nagy L.G."/>
            <person name="Aury J.M."/>
            <person name="Wincker P."/>
            <person name="Grigoriev I.V."/>
            <person name="Bonfante P."/>
            <person name="Martin F.M."/>
        </authorList>
    </citation>
    <scope>NUCLEOTIDE SEQUENCE [LARGE SCALE GENOMIC DNA]</scope>
    <source>
        <strain evidence="2 3">RN42</strain>
    </source>
</reference>